<dbReference type="STRING" id="525282.HMPREF0391_10903"/>
<sequence length="97" mass="11097">MQENKEVKLKQKDRFGVLELYAYCIGYILLITIYRFFRTNEFDAVGFLKIAATIFVVASATFAIFNKGSFKKTSSDYKLPMIMITAVVSILVSVFIF</sequence>
<keyword evidence="1" id="KW-1133">Transmembrane helix</keyword>
<comment type="caution">
    <text evidence="2">The sequence shown here is derived from an EMBL/GenBank/DDBJ whole genome shotgun (WGS) entry which is preliminary data.</text>
</comment>
<dbReference type="EMBL" id="ACHM02000002">
    <property type="protein sequence ID" value="EFH93245.1"/>
    <property type="molecule type" value="Genomic_DNA"/>
</dbReference>
<evidence type="ECO:0000313" key="2">
    <source>
        <dbReference type="EMBL" id="EFH93245.1"/>
    </source>
</evidence>
<feature type="transmembrane region" description="Helical" evidence="1">
    <location>
        <begin position="44"/>
        <end position="65"/>
    </location>
</feature>
<organism evidence="2">
    <name type="scientific">Finegoldia magna ATCC 53516</name>
    <dbReference type="NCBI Taxonomy" id="525282"/>
    <lineage>
        <taxon>Bacteria</taxon>
        <taxon>Bacillati</taxon>
        <taxon>Bacillota</taxon>
        <taxon>Tissierellia</taxon>
        <taxon>Tissierellales</taxon>
        <taxon>Peptoniphilaceae</taxon>
        <taxon>Finegoldia</taxon>
    </lineage>
</organism>
<dbReference type="HOGENOM" id="CLU_2342625_0_0_9"/>
<reference evidence="2" key="1">
    <citation type="submission" date="2010-05" db="EMBL/GenBank/DDBJ databases">
        <authorList>
            <person name="Muzny D."/>
            <person name="Qin X."/>
            <person name="Buhay C."/>
            <person name="Dugan-Rocha S."/>
            <person name="Ding Y."/>
            <person name="Chen G."/>
            <person name="Hawes A."/>
            <person name="Holder M."/>
            <person name="Jhangiani S."/>
            <person name="Johnson A."/>
            <person name="Khan Z."/>
            <person name="Li Z."/>
            <person name="Liu W."/>
            <person name="Liu X."/>
            <person name="Perez L."/>
            <person name="Shen H."/>
            <person name="Wang Q."/>
            <person name="Watt J."/>
            <person name="Xi L."/>
            <person name="Xin Y."/>
            <person name="Zhou J."/>
            <person name="Deng J."/>
            <person name="Jiang H."/>
            <person name="Liu Y."/>
            <person name="Qu J."/>
            <person name="Song X.-Z."/>
            <person name="Zhang L."/>
            <person name="Villasana D."/>
            <person name="Johnson A."/>
            <person name="Liu J."/>
            <person name="Liyanage D."/>
            <person name="Lorensuhewa L."/>
            <person name="Robinson T."/>
            <person name="Song A."/>
            <person name="Song B.-B."/>
            <person name="Dinh H."/>
            <person name="Thornton R."/>
            <person name="Coyle M."/>
            <person name="Francisco L."/>
            <person name="Jackson L."/>
            <person name="Javaid M."/>
            <person name="Korchina V."/>
            <person name="Kovar C."/>
            <person name="Mata R."/>
            <person name="Mathew T."/>
            <person name="Ngo R."/>
            <person name="Nguyen L."/>
            <person name="Nguyen N."/>
            <person name="Okwuonu G."/>
            <person name="Ongeri F."/>
            <person name="Pham C."/>
            <person name="Simmons D."/>
            <person name="Wilczek-Boney K."/>
            <person name="Hale W."/>
            <person name="Jakkamsetti A."/>
            <person name="Pham P."/>
            <person name="Ruth R."/>
            <person name="San Lucas F."/>
            <person name="Warren J."/>
            <person name="Zhang J."/>
            <person name="Zhao Z."/>
            <person name="Zhou C."/>
            <person name="Zhu D."/>
            <person name="Lee S."/>
            <person name="Bess C."/>
            <person name="Blankenburg K."/>
            <person name="Forbes L."/>
            <person name="Fu Q."/>
            <person name="Gubbala S."/>
            <person name="Hirani K."/>
            <person name="Jayaseelan J.C."/>
            <person name="Lara F."/>
            <person name="Munidasa M."/>
            <person name="Palculict T."/>
            <person name="Patil S."/>
            <person name="Pu L.-L."/>
            <person name="Saada N."/>
            <person name="Tang L."/>
            <person name="Weissenberger G."/>
            <person name="Zhu Y."/>
            <person name="Hemphill L."/>
            <person name="Shang Y."/>
            <person name="Youmans B."/>
            <person name="Ayvaz T."/>
            <person name="Ross M."/>
            <person name="Santibanez J."/>
            <person name="Aqrawi P."/>
            <person name="Gross S."/>
            <person name="Joshi V."/>
            <person name="Fowler G."/>
            <person name="Nazareth L."/>
            <person name="Reid J."/>
            <person name="Worley K."/>
            <person name="Petrosino J."/>
            <person name="Highlander S."/>
            <person name="Gibbs R."/>
        </authorList>
    </citation>
    <scope>NUCLEOTIDE SEQUENCE [LARGE SCALE GENOMIC DNA]</scope>
    <source>
        <strain evidence="2">ATCC 53516</strain>
    </source>
</reference>
<dbReference type="AlphaFoldDB" id="D6S8W7"/>
<evidence type="ECO:0000256" key="1">
    <source>
        <dbReference type="SAM" id="Phobius"/>
    </source>
</evidence>
<accession>D6S8W7</accession>
<dbReference type="Proteomes" id="UP000004063">
    <property type="component" value="Chromosome"/>
</dbReference>
<keyword evidence="1" id="KW-0812">Transmembrane</keyword>
<feature type="transmembrane region" description="Helical" evidence="1">
    <location>
        <begin position="20"/>
        <end position="38"/>
    </location>
</feature>
<proteinExistence type="predicted"/>
<keyword evidence="1" id="KW-0472">Membrane</keyword>
<gene>
    <name evidence="2" type="ORF">HMPREF0391_10903</name>
</gene>
<name>D6S8W7_FINMA</name>
<protein>
    <submittedName>
        <fullName evidence="2">Uncharacterized protein</fullName>
    </submittedName>
</protein>
<feature type="transmembrane region" description="Helical" evidence="1">
    <location>
        <begin position="77"/>
        <end position="96"/>
    </location>
</feature>